<dbReference type="InterPro" id="IPR000719">
    <property type="entry name" value="Prot_kinase_dom"/>
</dbReference>
<dbReference type="eggNOG" id="KOG1187">
    <property type="taxonomic scope" value="Eukaryota"/>
</dbReference>
<dbReference type="Gene3D" id="3.30.200.20">
    <property type="entry name" value="Phosphorylase Kinase, domain 1"/>
    <property type="match status" value="3"/>
</dbReference>
<dbReference type="GO" id="GO:0007166">
    <property type="term" value="P:cell surface receptor signaling pathway"/>
    <property type="evidence" value="ECO:0007669"/>
    <property type="project" value="InterPro"/>
</dbReference>
<evidence type="ECO:0000256" key="5">
    <source>
        <dbReference type="ARBA" id="ARBA00022840"/>
    </source>
</evidence>
<dbReference type="STRING" id="4555.K4AIC4"/>
<dbReference type="SMART" id="SM00220">
    <property type="entry name" value="S_TKc"/>
    <property type="match status" value="2"/>
</dbReference>
<keyword evidence="9" id="KW-1185">Reference proteome</keyword>
<dbReference type="InParanoid" id="K4AIC4"/>
<dbReference type="PROSITE" id="PS00107">
    <property type="entry name" value="PROTEIN_KINASE_ATP"/>
    <property type="match status" value="1"/>
</dbReference>
<reference evidence="9" key="1">
    <citation type="journal article" date="2012" name="Nat. Biotechnol.">
        <title>Reference genome sequence of the model plant Setaria.</title>
        <authorList>
            <person name="Bennetzen J.L."/>
            <person name="Schmutz J."/>
            <person name="Wang H."/>
            <person name="Percifield R."/>
            <person name="Hawkins J."/>
            <person name="Pontaroli A.C."/>
            <person name="Estep M."/>
            <person name="Feng L."/>
            <person name="Vaughn J.N."/>
            <person name="Grimwood J."/>
            <person name="Jenkins J."/>
            <person name="Barry K."/>
            <person name="Lindquist E."/>
            <person name="Hellsten U."/>
            <person name="Deshpande S."/>
            <person name="Wang X."/>
            <person name="Wu X."/>
            <person name="Mitros T."/>
            <person name="Triplett J."/>
            <person name="Yang X."/>
            <person name="Ye C.Y."/>
            <person name="Mauro-Herrera M."/>
            <person name="Wang L."/>
            <person name="Li P."/>
            <person name="Sharma M."/>
            <person name="Sharma R."/>
            <person name="Ronald P.C."/>
            <person name="Panaud O."/>
            <person name="Kellogg E.A."/>
            <person name="Brutnell T.P."/>
            <person name="Doust A.N."/>
            <person name="Tuskan G.A."/>
            <person name="Rokhsar D."/>
            <person name="Devos K.M."/>
        </authorList>
    </citation>
    <scope>NUCLEOTIDE SEQUENCE [LARGE SCALE GENOMIC DNA]</scope>
    <source>
        <strain evidence="9">cv. Yugu1</strain>
    </source>
</reference>
<organism evidence="8 9">
    <name type="scientific">Setaria italica</name>
    <name type="common">Foxtail millet</name>
    <name type="synonym">Panicum italicum</name>
    <dbReference type="NCBI Taxonomy" id="4555"/>
    <lineage>
        <taxon>Eukaryota</taxon>
        <taxon>Viridiplantae</taxon>
        <taxon>Streptophyta</taxon>
        <taxon>Embryophyta</taxon>
        <taxon>Tracheophyta</taxon>
        <taxon>Spermatophyta</taxon>
        <taxon>Magnoliopsida</taxon>
        <taxon>Liliopsida</taxon>
        <taxon>Poales</taxon>
        <taxon>Poaceae</taxon>
        <taxon>PACMAD clade</taxon>
        <taxon>Panicoideae</taxon>
        <taxon>Panicodae</taxon>
        <taxon>Paniceae</taxon>
        <taxon>Cenchrinae</taxon>
        <taxon>Setaria</taxon>
    </lineage>
</organism>
<feature type="domain" description="Protein kinase" evidence="7">
    <location>
        <begin position="335"/>
        <end position="585"/>
    </location>
</feature>
<dbReference type="EnsemblPlants" id="KQK90637">
    <property type="protein sequence ID" value="KQK90637"/>
    <property type="gene ID" value="SETIT_038634mg"/>
</dbReference>
<feature type="binding site" evidence="6">
    <location>
        <position position="61"/>
    </location>
    <ligand>
        <name>ATP</name>
        <dbReference type="ChEBI" id="CHEBI:30616"/>
    </ligand>
</feature>
<evidence type="ECO:0000256" key="1">
    <source>
        <dbReference type="ARBA" id="ARBA00022527"/>
    </source>
</evidence>
<dbReference type="GO" id="GO:0005886">
    <property type="term" value="C:plasma membrane"/>
    <property type="evidence" value="ECO:0000318"/>
    <property type="project" value="GO_Central"/>
</dbReference>
<dbReference type="FunFam" id="3.30.200.20:FF:000337">
    <property type="entry name" value="Wall-associated receptor kinase 3"/>
    <property type="match status" value="1"/>
</dbReference>
<dbReference type="Gene3D" id="1.10.510.10">
    <property type="entry name" value="Transferase(Phosphotransferase) domain 1"/>
    <property type="match status" value="2"/>
</dbReference>
<dbReference type="AlphaFoldDB" id="K4AIC4"/>
<dbReference type="PROSITE" id="PS00108">
    <property type="entry name" value="PROTEIN_KINASE_ST"/>
    <property type="match status" value="2"/>
</dbReference>
<dbReference type="InterPro" id="IPR017441">
    <property type="entry name" value="Protein_kinase_ATP_BS"/>
</dbReference>
<dbReference type="GO" id="GO:0004674">
    <property type="term" value="F:protein serine/threonine kinase activity"/>
    <property type="evidence" value="ECO:0007669"/>
    <property type="project" value="UniProtKB-KW"/>
</dbReference>
<dbReference type="Proteomes" id="UP000004995">
    <property type="component" value="Unassembled WGS sequence"/>
</dbReference>
<dbReference type="GO" id="GO:0005524">
    <property type="term" value="F:ATP binding"/>
    <property type="evidence" value="ECO:0007669"/>
    <property type="project" value="UniProtKB-UniRule"/>
</dbReference>
<dbReference type="HOGENOM" id="CLU_000288_137_3_1"/>
<feature type="domain" description="Protein kinase" evidence="7">
    <location>
        <begin position="33"/>
        <end position="293"/>
    </location>
</feature>
<protein>
    <recommendedName>
        <fullName evidence="7">Protein kinase domain-containing protein</fullName>
    </recommendedName>
</protein>
<dbReference type="EMBL" id="AGNK02005951">
    <property type="status" value="NOT_ANNOTATED_CDS"/>
    <property type="molecule type" value="Genomic_DNA"/>
</dbReference>
<evidence type="ECO:0000259" key="7">
    <source>
        <dbReference type="PROSITE" id="PS50011"/>
    </source>
</evidence>
<evidence type="ECO:0000256" key="4">
    <source>
        <dbReference type="ARBA" id="ARBA00022777"/>
    </source>
</evidence>
<keyword evidence="5 6" id="KW-0067">ATP-binding</keyword>
<evidence type="ECO:0000256" key="2">
    <source>
        <dbReference type="ARBA" id="ARBA00022679"/>
    </source>
</evidence>
<evidence type="ECO:0000313" key="9">
    <source>
        <dbReference type="Proteomes" id="UP000004995"/>
    </source>
</evidence>
<keyword evidence="1" id="KW-0723">Serine/threonine-protein kinase</keyword>
<dbReference type="PROSITE" id="PS50011">
    <property type="entry name" value="PROTEIN_KINASE_DOM"/>
    <property type="match status" value="2"/>
</dbReference>
<dbReference type="InterPro" id="IPR001245">
    <property type="entry name" value="Ser-Thr/Tyr_kinase_cat_dom"/>
</dbReference>
<dbReference type="GO" id="GO:0004672">
    <property type="term" value="F:protein kinase activity"/>
    <property type="evidence" value="ECO:0000318"/>
    <property type="project" value="GO_Central"/>
</dbReference>
<accession>K4AIC4</accession>
<dbReference type="PANTHER" id="PTHR27005">
    <property type="entry name" value="WALL-ASSOCIATED RECEPTOR KINASE-LIKE 21"/>
    <property type="match status" value="1"/>
</dbReference>
<keyword evidence="3 6" id="KW-0547">Nucleotide-binding</keyword>
<name>K4AIC4_SETIT</name>
<evidence type="ECO:0000256" key="3">
    <source>
        <dbReference type="ARBA" id="ARBA00022741"/>
    </source>
</evidence>
<keyword evidence="2" id="KW-0808">Transferase</keyword>
<dbReference type="InterPro" id="IPR008271">
    <property type="entry name" value="Ser/Thr_kinase_AS"/>
</dbReference>
<evidence type="ECO:0000313" key="8">
    <source>
        <dbReference type="EnsemblPlants" id="KQK90637"/>
    </source>
</evidence>
<dbReference type="Pfam" id="PF00069">
    <property type="entry name" value="Pkinase"/>
    <property type="match status" value="1"/>
</dbReference>
<keyword evidence="4" id="KW-0418">Kinase</keyword>
<sequence>MELIQEADGSKWMLHSNHNIKHFTKGEIDRMSNNYRTSLGSGAFGEVYVGVLEDGSMVAVKRFINNVKENFAKELIVHRGINHKNVLRLIGCCEEENALMLVTEYISNGNLSDVLHHDNRPVPLDVRLRISIECAEALAYMHSHMYTQVIHSDIKPDNILLDCNFHAKLSDSGISRLANTDKTLHTKNVIGSIGYMDPLFALDGCLTVKYDIYSFGVVLLELITRKKASVRGMFDAEITSKDNMKIFESIAKLAGECLTMEDKRPEMIDVAERLRVLRKASHQDQLQQRADLFSWVRKSKPAPSAASTIPAKILPSNELYRQFLLVEMKAVTNNFHESHVIGRGGCGRVYLGKIDGGQPSLIQVTSKLRHGNLVPLIGYCHTKEEMLLVYEYMARGNLQEYLYVSGTQGRSCPISWTKRMETCIGAARGLRYLHESQIIHGDVKTANILLDEEWLAKITDLILPDSREFVTMLCGTVGYLDPEYMMTCQLTEKSEVYSFGVVLLEVLCARPAFSREDPDEEASTLVAWALRCKVEGNLDQIVDPYLKGKINPQCLDKFVNTAEKCLAPKGTDRPSMGDLLVYQLSSGCCLDCAPSDNCRCSR</sequence>
<proteinExistence type="predicted"/>
<dbReference type="PANTHER" id="PTHR27005:SF505">
    <property type="entry name" value="PROTEIN KINASE DOMAIN-CONTAINING PROTEIN"/>
    <property type="match status" value="1"/>
</dbReference>
<dbReference type="SUPFAM" id="SSF56112">
    <property type="entry name" value="Protein kinase-like (PK-like)"/>
    <property type="match status" value="2"/>
</dbReference>
<reference evidence="8" key="2">
    <citation type="submission" date="2018-08" db="UniProtKB">
        <authorList>
            <consortium name="EnsemblPlants"/>
        </authorList>
    </citation>
    <scope>IDENTIFICATION</scope>
    <source>
        <strain evidence="8">Yugu1</strain>
    </source>
</reference>
<dbReference type="Pfam" id="PF07714">
    <property type="entry name" value="PK_Tyr_Ser-Thr"/>
    <property type="match status" value="1"/>
</dbReference>
<dbReference type="InterPro" id="IPR011009">
    <property type="entry name" value="Kinase-like_dom_sf"/>
</dbReference>
<dbReference type="OMA" id="ISHNEHD"/>
<dbReference type="Gramene" id="KQK90637">
    <property type="protein sequence ID" value="KQK90637"/>
    <property type="gene ID" value="SETIT_038634mg"/>
</dbReference>
<dbReference type="InterPro" id="IPR045274">
    <property type="entry name" value="WAK-like"/>
</dbReference>
<evidence type="ECO:0000256" key="6">
    <source>
        <dbReference type="PROSITE-ProRule" id="PRU10141"/>
    </source>
</evidence>